<feature type="signal peptide" evidence="1">
    <location>
        <begin position="1"/>
        <end position="21"/>
    </location>
</feature>
<dbReference type="EMBL" id="BSOO01000009">
    <property type="protein sequence ID" value="GLR47496.1"/>
    <property type="molecule type" value="Genomic_DNA"/>
</dbReference>
<name>A0ABQ5Z647_9SPHN</name>
<keyword evidence="1" id="KW-0732">Signal</keyword>
<sequence>MGKARLLVAGSLLLFGSVAHAEDAQLIAETVAAGIGCAVATGEERVDTLYFAGKPGWTQDAVSGTVTGQTGKVVIAFAKDPDGVVRSCEATAKMASQADQDQVLKALQVLLRKTLVDGQPWQFATASGPRNLTIIPDRISATPAIRFVSKSSAGTK</sequence>
<comment type="caution">
    <text evidence="2">The sequence shown here is derived from an EMBL/GenBank/DDBJ whole genome shotgun (WGS) entry which is preliminary data.</text>
</comment>
<accession>A0ABQ5Z647</accession>
<dbReference type="RefSeq" id="WP_029941217.1">
    <property type="nucleotide sequence ID" value="NZ_BSOO01000009.1"/>
</dbReference>
<evidence type="ECO:0000256" key="1">
    <source>
        <dbReference type="SAM" id="SignalP"/>
    </source>
</evidence>
<dbReference type="Proteomes" id="UP001156703">
    <property type="component" value="Unassembled WGS sequence"/>
</dbReference>
<evidence type="ECO:0000313" key="2">
    <source>
        <dbReference type="EMBL" id="GLR47496.1"/>
    </source>
</evidence>
<protein>
    <recommendedName>
        <fullName evidence="4">CreA protein</fullName>
    </recommendedName>
</protein>
<keyword evidence="3" id="KW-1185">Reference proteome</keyword>
<proteinExistence type="predicted"/>
<reference evidence="3" key="1">
    <citation type="journal article" date="2019" name="Int. J. Syst. Evol. Microbiol.">
        <title>The Global Catalogue of Microorganisms (GCM) 10K type strain sequencing project: providing services to taxonomists for standard genome sequencing and annotation.</title>
        <authorList>
            <consortium name="The Broad Institute Genomics Platform"/>
            <consortium name="The Broad Institute Genome Sequencing Center for Infectious Disease"/>
            <person name="Wu L."/>
            <person name="Ma J."/>
        </authorList>
    </citation>
    <scope>NUCLEOTIDE SEQUENCE [LARGE SCALE GENOMIC DNA]</scope>
    <source>
        <strain evidence="3">NBRC 102146</strain>
    </source>
</reference>
<evidence type="ECO:0008006" key="4">
    <source>
        <dbReference type="Google" id="ProtNLM"/>
    </source>
</evidence>
<gene>
    <name evidence="2" type="ORF">GCM10007925_12080</name>
</gene>
<evidence type="ECO:0000313" key="3">
    <source>
        <dbReference type="Proteomes" id="UP001156703"/>
    </source>
</evidence>
<feature type="chain" id="PRO_5047479921" description="CreA protein" evidence="1">
    <location>
        <begin position="22"/>
        <end position="156"/>
    </location>
</feature>
<organism evidence="2 3">
    <name type="scientific">Sphingomonas astaxanthinifaciens DSM 22298</name>
    <dbReference type="NCBI Taxonomy" id="1123267"/>
    <lineage>
        <taxon>Bacteria</taxon>
        <taxon>Pseudomonadati</taxon>
        <taxon>Pseudomonadota</taxon>
        <taxon>Alphaproteobacteria</taxon>
        <taxon>Sphingomonadales</taxon>
        <taxon>Sphingomonadaceae</taxon>
        <taxon>Sphingomonas</taxon>
    </lineage>
</organism>